<keyword evidence="2" id="KW-1185">Reference proteome</keyword>
<organism evidence="1 2">
    <name type="scientific">Lophium mytilinum</name>
    <dbReference type="NCBI Taxonomy" id="390894"/>
    <lineage>
        <taxon>Eukaryota</taxon>
        <taxon>Fungi</taxon>
        <taxon>Dikarya</taxon>
        <taxon>Ascomycota</taxon>
        <taxon>Pezizomycotina</taxon>
        <taxon>Dothideomycetes</taxon>
        <taxon>Pleosporomycetidae</taxon>
        <taxon>Mytilinidiales</taxon>
        <taxon>Mytilinidiaceae</taxon>
        <taxon>Lophium</taxon>
    </lineage>
</organism>
<dbReference type="Gene3D" id="1.25.40.20">
    <property type="entry name" value="Ankyrin repeat-containing domain"/>
    <property type="match status" value="1"/>
</dbReference>
<dbReference type="SUPFAM" id="SSF48403">
    <property type="entry name" value="Ankyrin repeat"/>
    <property type="match status" value="1"/>
</dbReference>
<dbReference type="OrthoDB" id="1577640at2759"/>
<dbReference type="EMBL" id="MU004196">
    <property type="protein sequence ID" value="KAF2490770.1"/>
    <property type="molecule type" value="Genomic_DNA"/>
</dbReference>
<dbReference type="AlphaFoldDB" id="A0A6A6QFJ5"/>
<evidence type="ECO:0000313" key="2">
    <source>
        <dbReference type="Proteomes" id="UP000799750"/>
    </source>
</evidence>
<reference evidence="1" key="1">
    <citation type="journal article" date="2020" name="Stud. Mycol.">
        <title>101 Dothideomycetes genomes: a test case for predicting lifestyles and emergence of pathogens.</title>
        <authorList>
            <person name="Haridas S."/>
            <person name="Albert R."/>
            <person name="Binder M."/>
            <person name="Bloem J."/>
            <person name="Labutti K."/>
            <person name="Salamov A."/>
            <person name="Andreopoulos B."/>
            <person name="Baker S."/>
            <person name="Barry K."/>
            <person name="Bills G."/>
            <person name="Bluhm B."/>
            <person name="Cannon C."/>
            <person name="Castanera R."/>
            <person name="Culley D."/>
            <person name="Daum C."/>
            <person name="Ezra D."/>
            <person name="Gonzalez J."/>
            <person name="Henrissat B."/>
            <person name="Kuo A."/>
            <person name="Liang C."/>
            <person name="Lipzen A."/>
            <person name="Lutzoni F."/>
            <person name="Magnuson J."/>
            <person name="Mondo S."/>
            <person name="Nolan M."/>
            <person name="Ohm R."/>
            <person name="Pangilinan J."/>
            <person name="Park H.-J."/>
            <person name="Ramirez L."/>
            <person name="Alfaro M."/>
            <person name="Sun H."/>
            <person name="Tritt A."/>
            <person name="Yoshinaga Y."/>
            <person name="Zwiers L.-H."/>
            <person name="Turgeon B."/>
            <person name="Goodwin S."/>
            <person name="Spatafora J."/>
            <person name="Crous P."/>
            <person name="Grigoriev I."/>
        </authorList>
    </citation>
    <scope>NUCLEOTIDE SEQUENCE</scope>
    <source>
        <strain evidence="1">CBS 269.34</strain>
    </source>
</reference>
<sequence>MGDPFSITGSAVGVISLGLQVCQGVITYYSNFRALGDDIATIIQKTESLNGLLQVLEAPLKKVECDTNPISAQVRLSVIACEAGLAKLDHAVTKYANDVPATTAKAKICLFGERALYPFKRETLKELSATLEGLHHHLDSAVQVLNLDSLNQQSDLTRSISTSVASQSNALQGHVTFEAQSIAGRLEQQMTTNTDVILGRLDQQMANAQLFMKRVEQLEFTITSSPESLVRSPSSLREVCKEQYSLCDEVSQFSNLRLISRRIITRPRPLCSCRRRQYHAEQARSLSFISVFQRQVSTHHPSCALFGFNLREKSIGSRITYCGRFLGRILEASLTVSRGPAGFSVIGPQLKFRAVVSEDHSPAFKLIHGLNRDLRYRQSVSEDDLRRLGLLPYQLVQMFHDRRASPTDVTIEGKSLLHIAASLIEPLLKNSAPMSTPTILEMCRELFTTLAGAGVPIDQHDEYRKTALDCLVFRLRYRSSMNIHPDIWTSFISALIDCDLEITGFDPYFEFSKMKILYSVYHRLLISDSWKHAIDLPHLTRVILSRSDTELDKILRRTPATELVDTWDMGGYYILDIAADWPIGIAKLLDHGVSVYDVRSKDRPTPLDYACVCNLESCKLLIDAGICVTNWNLDLSLRSGVLGVQYTIISGLVDRRHQLKQYARKVLPSELQERYGLSDDRILDAQAVDVYEAICHIDGSEHRALYPGVLRDTVYHCRKLTKPMAEILYQAGFRDIDCRNQEGILPVLSVIGSPRIVLNMSTHLELVEWLWSKGVNLHQVEEPSNTTPALALVDELRFLGPWSRFKIKDIGQALLAEVFLPDISDDCECYCSPHGCRAISRILRGTEWLQLNHPQRMMILGSWEPFRELAPWFDSAIIRALTFGGLGLRHTCHSNFNMLRPCRTPSEEEIHEIHDEEHEIIEQLEDLVIEFETQLKHHNGILLEFLKGYWSERMHEVLSEEVDLDEAEIHRIEEVGVVLHRSKV</sequence>
<dbReference type="Proteomes" id="UP000799750">
    <property type="component" value="Unassembled WGS sequence"/>
</dbReference>
<gene>
    <name evidence="1" type="ORF">BU16DRAFT_585146</name>
</gene>
<proteinExistence type="predicted"/>
<dbReference type="InterPro" id="IPR036770">
    <property type="entry name" value="Ankyrin_rpt-contain_sf"/>
</dbReference>
<evidence type="ECO:0008006" key="3">
    <source>
        <dbReference type="Google" id="ProtNLM"/>
    </source>
</evidence>
<evidence type="ECO:0000313" key="1">
    <source>
        <dbReference type="EMBL" id="KAF2490770.1"/>
    </source>
</evidence>
<protein>
    <recommendedName>
        <fullName evidence="3">Fungal N-terminal domain-containing protein</fullName>
    </recommendedName>
</protein>
<accession>A0A6A6QFJ5</accession>
<name>A0A6A6QFJ5_9PEZI</name>